<reference evidence="1" key="1">
    <citation type="submission" date="2019-04" db="EMBL/GenBank/DDBJ databases">
        <title>Whole genome sequencing of oral phylogroup 2 treponemes.</title>
        <authorList>
            <person name="Chan Y."/>
            <person name="Zeng H.H."/>
            <person name="Yu X.L."/>
            <person name="Leung W.K."/>
            <person name="Watt R.M."/>
        </authorList>
    </citation>
    <scope>NUCLEOTIDE SEQUENCE</scope>
    <source>
        <strain evidence="1">OMZ 835</strain>
    </source>
</reference>
<proteinExistence type="predicted"/>
<gene>
    <name evidence="1" type="ORF">E4N74_02675</name>
</gene>
<dbReference type="AlphaFoldDB" id="A0AAE9SKV5"/>
<dbReference type="Proteomes" id="UP001058682">
    <property type="component" value="Chromosome"/>
</dbReference>
<evidence type="ECO:0000313" key="2">
    <source>
        <dbReference type="Proteomes" id="UP001058682"/>
    </source>
</evidence>
<dbReference type="EMBL" id="CP038804">
    <property type="protein sequence ID" value="UTY33034.1"/>
    <property type="molecule type" value="Genomic_DNA"/>
</dbReference>
<protein>
    <recommendedName>
        <fullName evidence="3">Lipoprotein</fullName>
    </recommendedName>
</protein>
<name>A0AAE9SKV5_9SPIR</name>
<dbReference type="RefSeq" id="WP_255818737.1">
    <property type="nucleotide sequence ID" value="NZ_CP038803.1"/>
</dbReference>
<organism evidence="1 2">
    <name type="scientific">Treponema putidum</name>
    <dbReference type="NCBI Taxonomy" id="221027"/>
    <lineage>
        <taxon>Bacteria</taxon>
        <taxon>Pseudomonadati</taxon>
        <taxon>Spirochaetota</taxon>
        <taxon>Spirochaetia</taxon>
        <taxon>Spirochaetales</taxon>
        <taxon>Treponemataceae</taxon>
        <taxon>Treponema</taxon>
    </lineage>
</organism>
<evidence type="ECO:0000313" key="1">
    <source>
        <dbReference type="EMBL" id="UTY33034.1"/>
    </source>
</evidence>
<dbReference type="PROSITE" id="PS51257">
    <property type="entry name" value="PROKAR_LIPOPROTEIN"/>
    <property type="match status" value="1"/>
</dbReference>
<evidence type="ECO:0008006" key="3">
    <source>
        <dbReference type="Google" id="ProtNLM"/>
    </source>
</evidence>
<sequence>MKKNIKKEYPKSLILFILIILFSCSFENPEMPELSVKIIKIETDADTIEERLSVFLKYRDENGRNDYSSIRIIHLESGFTWVLNRENTSFFSSSRLGSSDSEKILWAGSNKIGAPLCQIPVGVPRGRILTGEYSIIVEDLAGNRTIKKITIKESELISSRPFVFEIQDKKWKIEVDEVSQFKNFSLILSGADKQPLFVQVLPSALKYDESLSPLLEKYPDARYIQCMAKNLKGDIAYLTKYHSLY</sequence>
<accession>A0AAE9SKV5</accession>